<evidence type="ECO:0000313" key="3">
    <source>
        <dbReference type="Proteomes" id="UP001159405"/>
    </source>
</evidence>
<dbReference type="Proteomes" id="UP001159405">
    <property type="component" value="Unassembled WGS sequence"/>
</dbReference>
<reference evidence="2 3" key="1">
    <citation type="submission" date="2022-05" db="EMBL/GenBank/DDBJ databases">
        <authorList>
            <consortium name="Genoscope - CEA"/>
            <person name="William W."/>
        </authorList>
    </citation>
    <scope>NUCLEOTIDE SEQUENCE [LARGE SCALE GENOMIC DNA]</scope>
</reference>
<comment type="caution">
    <text evidence="2">The sequence shown here is derived from an EMBL/GenBank/DDBJ whole genome shotgun (WGS) entry which is preliminary data.</text>
</comment>
<gene>
    <name evidence="2" type="ORF">PLOB_00039325</name>
</gene>
<proteinExistence type="predicted"/>
<evidence type="ECO:0000256" key="1">
    <source>
        <dbReference type="SAM" id="MobiDB-lite"/>
    </source>
</evidence>
<sequence length="262" mass="30304">MGKKRNQKASRSEKRMQKLYNEAIREVKERNLNLDVLPVTDSEDLAHENSEEGKYVSQKTRKKPKEVLEESIKKQEDLRKPRIPLCVPVSRLIPFKLDHGRGLEFPRDFCRDPTSLSWIPRSESSLVYEVYNARMSPSSDFSDLERKRSLSCGELFAGRNSSVGDVLQIFPLRAGRVDEGNLPESHNRSQQLPPIYRQDIWRETMRRASEPSRSIPAKHDSWNMGAMSLMVGRPELYTREKCKSSVSLAERRFRLRAATITL</sequence>
<name>A0ABN8N407_9CNID</name>
<organism evidence="2 3">
    <name type="scientific">Porites lobata</name>
    <dbReference type="NCBI Taxonomy" id="104759"/>
    <lineage>
        <taxon>Eukaryota</taxon>
        <taxon>Metazoa</taxon>
        <taxon>Cnidaria</taxon>
        <taxon>Anthozoa</taxon>
        <taxon>Hexacorallia</taxon>
        <taxon>Scleractinia</taxon>
        <taxon>Fungiina</taxon>
        <taxon>Poritidae</taxon>
        <taxon>Porites</taxon>
    </lineage>
</organism>
<feature type="region of interest" description="Disordered" evidence="1">
    <location>
        <begin position="40"/>
        <end position="67"/>
    </location>
</feature>
<accession>A0ABN8N407</accession>
<evidence type="ECO:0000313" key="2">
    <source>
        <dbReference type="EMBL" id="CAH3038612.1"/>
    </source>
</evidence>
<feature type="compositionally biased region" description="Basic and acidic residues" evidence="1">
    <location>
        <begin position="44"/>
        <end position="54"/>
    </location>
</feature>
<protein>
    <submittedName>
        <fullName evidence="2">Uncharacterized protein</fullName>
    </submittedName>
</protein>
<dbReference type="EMBL" id="CALNXK010000006">
    <property type="protein sequence ID" value="CAH3038612.1"/>
    <property type="molecule type" value="Genomic_DNA"/>
</dbReference>
<keyword evidence="3" id="KW-1185">Reference proteome</keyword>